<organism evidence="7 8">
    <name type="scientific">Stachybotrys elegans</name>
    <dbReference type="NCBI Taxonomy" id="80388"/>
    <lineage>
        <taxon>Eukaryota</taxon>
        <taxon>Fungi</taxon>
        <taxon>Dikarya</taxon>
        <taxon>Ascomycota</taxon>
        <taxon>Pezizomycotina</taxon>
        <taxon>Sordariomycetes</taxon>
        <taxon>Hypocreomycetidae</taxon>
        <taxon>Hypocreales</taxon>
        <taxon>Stachybotryaceae</taxon>
        <taxon>Stachybotrys</taxon>
    </lineage>
</organism>
<dbReference type="InterPro" id="IPR013785">
    <property type="entry name" value="Aldolase_TIM"/>
</dbReference>
<evidence type="ECO:0000313" key="8">
    <source>
        <dbReference type="Proteomes" id="UP000813444"/>
    </source>
</evidence>
<evidence type="ECO:0000259" key="6">
    <source>
        <dbReference type="Pfam" id="PF00724"/>
    </source>
</evidence>
<evidence type="ECO:0000256" key="3">
    <source>
        <dbReference type="ARBA" id="ARBA00022643"/>
    </source>
</evidence>
<keyword evidence="4" id="KW-0521">NADP</keyword>
<dbReference type="InterPro" id="IPR001155">
    <property type="entry name" value="OxRdtase_FMN_N"/>
</dbReference>
<dbReference type="Pfam" id="PF00724">
    <property type="entry name" value="Oxidored_FMN"/>
    <property type="match status" value="1"/>
</dbReference>
<feature type="domain" description="NADH:flavin oxidoreductase/NADH oxidase N-terminal" evidence="6">
    <location>
        <begin position="66"/>
        <end position="409"/>
    </location>
</feature>
<dbReference type="GO" id="GO:0050661">
    <property type="term" value="F:NADP binding"/>
    <property type="evidence" value="ECO:0007669"/>
    <property type="project" value="InterPro"/>
</dbReference>
<dbReference type="Gene3D" id="3.20.20.70">
    <property type="entry name" value="Aldolase class I"/>
    <property type="match status" value="1"/>
</dbReference>
<reference evidence="7" key="1">
    <citation type="journal article" date="2021" name="Nat. Commun.">
        <title>Genetic determinants of endophytism in the Arabidopsis root mycobiome.</title>
        <authorList>
            <person name="Mesny F."/>
            <person name="Miyauchi S."/>
            <person name="Thiergart T."/>
            <person name="Pickel B."/>
            <person name="Atanasova L."/>
            <person name="Karlsson M."/>
            <person name="Huettel B."/>
            <person name="Barry K.W."/>
            <person name="Haridas S."/>
            <person name="Chen C."/>
            <person name="Bauer D."/>
            <person name="Andreopoulos W."/>
            <person name="Pangilinan J."/>
            <person name="LaButti K."/>
            <person name="Riley R."/>
            <person name="Lipzen A."/>
            <person name="Clum A."/>
            <person name="Drula E."/>
            <person name="Henrissat B."/>
            <person name="Kohler A."/>
            <person name="Grigoriev I.V."/>
            <person name="Martin F.M."/>
            <person name="Hacquard S."/>
        </authorList>
    </citation>
    <scope>NUCLEOTIDE SEQUENCE</scope>
    <source>
        <strain evidence="7">MPI-CAGE-CH-0235</strain>
    </source>
</reference>
<dbReference type="GO" id="GO:0010181">
    <property type="term" value="F:FMN binding"/>
    <property type="evidence" value="ECO:0007669"/>
    <property type="project" value="InterPro"/>
</dbReference>
<gene>
    <name evidence="7" type="ORF">B0I35DRAFT_470776</name>
</gene>
<dbReference type="PANTHER" id="PTHR43303">
    <property type="entry name" value="NADPH DEHYDROGENASE C23G7.10C-RELATED"/>
    <property type="match status" value="1"/>
</dbReference>
<name>A0A8K0SK26_9HYPO</name>
<keyword evidence="3" id="KW-0288">FMN</keyword>
<dbReference type="SUPFAM" id="SSF51395">
    <property type="entry name" value="FMN-linked oxidoreductases"/>
    <property type="match status" value="1"/>
</dbReference>
<dbReference type="InterPro" id="IPR044152">
    <property type="entry name" value="YqjM-like"/>
</dbReference>
<dbReference type="PANTHER" id="PTHR43303:SF4">
    <property type="entry name" value="NADPH DEHYDROGENASE C23G7.10C-RELATED"/>
    <property type="match status" value="1"/>
</dbReference>
<comment type="caution">
    <text evidence="7">The sequence shown here is derived from an EMBL/GenBank/DDBJ whole genome shotgun (WGS) entry which is preliminary data.</text>
</comment>
<keyword evidence="2" id="KW-0285">Flavoprotein</keyword>
<protein>
    <recommendedName>
        <fullName evidence="6">NADH:flavin oxidoreductase/NADH oxidase N-terminal domain-containing protein</fullName>
    </recommendedName>
</protein>
<dbReference type="GO" id="GO:0003959">
    <property type="term" value="F:NADPH dehydrogenase activity"/>
    <property type="evidence" value="ECO:0007669"/>
    <property type="project" value="InterPro"/>
</dbReference>
<comment type="cofactor">
    <cofactor evidence="1">
        <name>FMN</name>
        <dbReference type="ChEBI" id="CHEBI:58210"/>
    </cofactor>
</comment>
<proteinExistence type="predicted"/>
<evidence type="ECO:0000256" key="1">
    <source>
        <dbReference type="ARBA" id="ARBA00001917"/>
    </source>
</evidence>
<keyword evidence="8" id="KW-1185">Reference proteome</keyword>
<accession>A0A8K0SK26</accession>
<evidence type="ECO:0000256" key="4">
    <source>
        <dbReference type="ARBA" id="ARBA00022857"/>
    </source>
</evidence>
<dbReference type="OrthoDB" id="72788at2759"/>
<evidence type="ECO:0000313" key="7">
    <source>
        <dbReference type="EMBL" id="KAH7309701.1"/>
    </source>
</evidence>
<dbReference type="EMBL" id="JAGPNK010000013">
    <property type="protein sequence ID" value="KAH7309701.1"/>
    <property type="molecule type" value="Genomic_DNA"/>
</dbReference>
<keyword evidence="5" id="KW-0560">Oxidoreductase</keyword>
<dbReference type="AlphaFoldDB" id="A0A8K0SK26"/>
<dbReference type="CDD" id="cd02932">
    <property type="entry name" value="OYE_YqiM_FMN"/>
    <property type="match status" value="1"/>
</dbReference>
<dbReference type="Proteomes" id="UP000813444">
    <property type="component" value="Unassembled WGS sequence"/>
</dbReference>
<sequence length="450" mass="48486">MEAQAATGANTLGNFALVTRPQSQPGITSSVENKAAANMPFYTPAQIIPAGTALDPQPDGKAIPRLFTPMKIRGVSFQNRIFVSPMCQYSALDGFTTLWHSSHLGGMIQRGPGLTIVEMSAVQPNGRITPEDLGIYLDAHIPGLKLLVDFAHSQGQKIGIQIAHAGRKASTVAPFLSWGATATADVGGWPDDVVGPSAIPFADSYPTPRELSVVEIKQIVADFRRGAQRAVAAGFDVVEVQAAHGYLLHQFASPASNHRDDDYGRSFENRVRLLLEVVDGIRDVLPETTPLFVRLSATDWLEQNPEYSGASWTLDDSIRLAPLLAERGVDLLDVSTGGNHPLQKIKTGPGYQSPFAKAIKKAVGDTMLVSTVGSIQSATFAEELLTAEAALDIIMVGRPFLKNPGLVWQWADELGTSISLAKQIGKIPLLTQPSCSMIRSRRRPSHRGRN</sequence>
<evidence type="ECO:0000256" key="5">
    <source>
        <dbReference type="ARBA" id="ARBA00023002"/>
    </source>
</evidence>
<evidence type="ECO:0000256" key="2">
    <source>
        <dbReference type="ARBA" id="ARBA00022630"/>
    </source>
</evidence>